<sequence>MMDMLVNSTLPPIPKGYEPAEQLLVNVNPHAVASVYKCYNDMLIMTSSPSGMLAWRSNMTASWMIRFIKEEIEKSTEREINLTKVLTKVAFDMANQETYSPTKNPVQHGMKSVFFFSH</sequence>
<proteinExistence type="predicted"/>
<dbReference type="Gene3D" id="3.30.70.1470">
    <property type="entry name" value="Caspase-like"/>
    <property type="match status" value="1"/>
</dbReference>
<keyword evidence="3" id="KW-1185">Reference proteome</keyword>
<dbReference type="GO" id="GO:0004197">
    <property type="term" value="F:cysteine-type endopeptidase activity"/>
    <property type="evidence" value="ECO:0007669"/>
    <property type="project" value="InterPro"/>
</dbReference>
<dbReference type="EMBL" id="JAIWYP010000002">
    <property type="protein sequence ID" value="KAH3872336.1"/>
    <property type="molecule type" value="Genomic_DNA"/>
</dbReference>
<dbReference type="GO" id="GO:0006508">
    <property type="term" value="P:proteolysis"/>
    <property type="evidence" value="ECO:0007669"/>
    <property type="project" value="InterPro"/>
</dbReference>
<dbReference type="Pfam" id="PF00656">
    <property type="entry name" value="Peptidase_C14"/>
    <property type="match status" value="1"/>
</dbReference>
<protein>
    <recommendedName>
        <fullName evidence="1">Peptidase C14 caspase domain-containing protein</fullName>
    </recommendedName>
</protein>
<accession>A0A9D4MC25</accession>
<evidence type="ECO:0000313" key="3">
    <source>
        <dbReference type="Proteomes" id="UP000828390"/>
    </source>
</evidence>
<name>A0A9D4MC25_DREPO</name>
<reference evidence="2" key="1">
    <citation type="journal article" date="2019" name="bioRxiv">
        <title>The Genome of the Zebra Mussel, Dreissena polymorpha: A Resource for Invasive Species Research.</title>
        <authorList>
            <person name="McCartney M.A."/>
            <person name="Auch B."/>
            <person name="Kono T."/>
            <person name="Mallez S."/>
            <person name="Zhang Y."/>
            <person name="Obille A."/>
            <person name="Becker A."/>
            <person name="Abrahante J.E."/>
            <person name="Garbe J."/>
            <person name="Badalamenti J.P."/>
            <person name="Herman A."/>
            <person name="Mangelson H."/>
            <person name="Liachko I."/>
            <person name="Sullivan S."/>
            <person name="Sone E.D."/>
            <person name="Koren S."/>
            <person name="Silverstein K.A.T."/>
            <person name="Beckman K.B."/>
            <person name="Gohl D.M."/>
        </authorList>
    </citation>
    <scope>NUCLEOTIDE SEQUENCE</scope>
    <source>
        <strain evidence="2">Duluth1</strain>
        <tissue evidence="2">Whole animal</tissue>
    </source>
</reference>
<dbReference type="SUPFAM" id="SSF52129">
    <property type="entry name" value="Caspase-like"/>
    <property type="match status" value="1"/>
</dbReference>
<dbReference type="InterPro" id="IPR029030">
    <property type="entry name" value="Caspase-like_dom_sf"/>
</dbReference>
<gene>
    <name evidence="2" type="ORF">DPMN_035551</name>
</gene>
<feature type="domain" description="Peptidase C14 caspase" evidence="1">
    <location>
        <begin position="38"/>
        <end position="102"/>
    </location>
</feature>
<evidence type="ECO:0000313" key="2">
    <source>
        <dbReference type="EMBL" id="KAH3872336.1"/>
    </source>
</evidence>
<dbReference type="Proteomes" id="UP000828390">
    <property type="component" value="Unassembled WGS sequence"/>
</dbReference>
<dbReference type="AlphaFoldDB" id="A0A9D4MC25"/>
<comment type="caution">
    <text evidence="2">The sequence shown here is derived from an EMBL/GenBank/DDBJ whole genome shotgun (WGS) entry which is preliminary data.</text>
</comment>
<organism evidence="2 3">
    <name type="scientific">Dreissena polymorpha</name>
    <name type="common">Zebra mussel</name>
    <name type="synonym">Mytilus polymorpha</name>
    <dbReference type="NCBI Taxonomy" id="45954"/>
    <lineage>
        <taxon>Eukaryota</taxon>
        <taxon>Metazoa</taxon>
        <taxon>Spiralia</taxon>
        <taxon>Lophotrochozoa</taxon>
        <taxon>Mollusca</taxon>
        <taxon>Bivalvia</taxon>
        <taxon>Autobranchia</taxon>
        <taxon>Heteroconchia</taxon>
        <taxon>Euheterodonta</taxon>
        <taxon>Imparidentia</taxon>
        <taxon>Neoheterodontei</taxon>
        <taxon>Myida</taxon>
        <taxon>Dreissenoidea</taxon>
        <taxon>Dreissenidae</taxon>
        <taxon>Dreissena</taxon>
    </lineage>
</organism>
<evidence type="ECO:0000259" key="1">
    <source>
        <dbReference type="Pfam" id="PF00656"/>
    </source>
</evidence>
<reference evidence="2" key="2">
    <citation type="submission" date="2020-11" db="EMBL/GenBank/DDBJ databases">
        <authorList>
            <person name="McCartney M.A."/>
            <person name="Auch B."/>
            <person name="Kono T."/>
            <person name="Mallez S."/>
            <person name="Becker A."/>
            <person name="Gohl D.M."/>
            <person name="Silverstein K.A.T."/>
            <person name="Koren S."/>
            <person name="Bechman K.B."/>
            <person name="Herman A."/>
            <person name="Abrahante J.E."/>
            <person name="Garbe J."/>
        </authorList>
    </citation>
    <scope>NUCLEOTIDE SEQUENCE</scope>
    <source>
        <strain evidence="2">Duluth1</strain>
        <tissue evidence="2">Whole animal</tissue>
    </source>
</reference>
<dbReference type="InterPro" id="IPR011600">
    <property type="entry name" value="Pept_C14_caspase"/>
</dbReference>